<comment type="caution">
    <text evidence="1">The sequence shown here is derived from an EMBL/GenBank/DDBJ whole genome shotgun (WGS) entry which is preliminary data.</text>
</comment>
<evidence type="ECO:0000313" key="1">
    <source>
        <dbReference type="EMBL" id="CAH1451262.1"/>
    </source>
</evidence>
<sequence length="108" mass="11304">MEGGGLFTSGKAYGGVVREDIDPSIVGLQSRLIGVLTVVGPPYCVVLVTMDVDGCDEVVAVMSSSNDIIDLIGIPRVSLASPVSYVVMFKVDDVWFLVACGHTLDGAK</sequence>
<accession>A0AAU9PNS3</accession>
<reference evidence="1 2" key="1">
    <citation type="submission" date="2022-01" db="EMBL/GenBank/DDBJ databases">
        <authorList>
            <person name="Xiong W."/>
            <person name="Schranz E."/>
        </authorList>
    </citation>
    <scope>NUCLEOTIDE SEQUENCE [LARGE SCALE GENOMIC DNA]</scope>
</reference>
<dbReference type="EMBL" id="CAKMRJ010005745">
    <property type="protein sequence ID" value="CAH1451262.1"/>
    <property type="molecule type" value="Genomic_DNA"/>
</dbReference>
<name>A0AAU9PNS3_9ASTR</name>
<protein>
    <submittedName>
        <fullName evidence="1">Uncharacterized protein</fullName>
    </submittedName>
</protein>
<proteinExistence type="predicted"/>
<dbReference type="Proteomes" id="UP001157418">
    <property type="component" value="Unassembled WGS sequence"/>
</dbReference>
<gene>
    <name evidence="1" type="ORF">LVIROSA_LOCUS36629</name>
</gene>
<organism evidence="1 2">
    <name type="scientific">Lactuca virosa</name>
    <dbReference type="NCBI Taxonomy" id="75947"/>
    <lineage>
        <taxon>Eukaryota</taxon>
        <taxon>Viridiplantae</taxon>
        <taxon>Streptophyta</taxon>
        <taxon>Embryophyta</taxon>
        <taxon>Tracheophyta</taxon>
        <taxon>Spermatophyta</taxon>
        <taxon>Magnoliopsida</taxon>
        <taxon>eudicotyledons</taxon>
        <taxon>Gunneridae</taxon>
        <taxon>Pentapetalae</taxon>
        <taxon>asterids</taxon>
        <taxon>campanulids</taxon>
        <taxon>Asterales</taxon>
        <taxon>Asteraceae</taxon>
        <taxon>Cichorioideae</taxon>
        <taxon>Cichorieae</taxon>
        <taxon>Lactucinae</taxon>
        <taxon>Lactuca</taxon>
    </lineage>
</organism>
<evidence type="ECO:0000313" key="2">
    <source>
        <dbReference type="Proteomes" id="UP001157418"/>
    </source>
</evidence>
<keyword evidence="2" id="KW-1185">Reference proteome</keyword>
<dbReference type="AlphaFoldDB" id="A0AAU9PNS3"/>